<dbReference type="Pfam" id="PF00010">
    <property type="entry name" value="HLH"/>
    <property type="match status" value="1"/>
</dbReference>
<dbReference type="GO" id="GO:0005634">
    <property type="term" value="C:nucleus"/>
    <property type="evidence" value="ECO:0007669"/>
    <property type="project" value="TreeGrafter"/>
</dbReference>
<name>A0A9P3HK82_9FUNG</name>
<sequence length="274" mass="30838">MASNHDVTSNHDVQEVLNTLTNSIAGSESFTAAIAQHTAQAAAAAAAVGTPLEDTAHFNEQQQQKDQEDLERIAEQHRQQIEQGVQQQHHHTDVHAAVSEAEQHQQVLQQLAAAEASTLATVAITPSPAAPVSPHVKPAPGTEEWHKLRRDNHKEVERRRRETINEGITELTKVVPNCDKNKGSILRQAAKYIQTLQEANEKMTADANTVDSIRFELKKHVLEKEVAEATYQSLHLQHEFLKNELQELRQKMEELQKEHETDDSEHQSKKQRTE</sequence>
<dbReference type="InterPro" id="IPR011598">
    <property type="entry name" value="bHLH_dom"/>
</dbReference>
<feature type="region of interest" description="Disordered" evidence="2">
    <location>
        <begin position="127"/>
        <end position="158"/>
    </location>
</feature>
<evidence type="ECO:0000256" key="1">
    <source>
        <dbReference type="SAM" id="Coils"/>
    </source>
</evidence>
<evidence type="ECO:0000313" key="5">
    <source>
        <dbReference type="Proteomes" id="UP000827284"/>
    </source>
</evidence>
<comment type="caution">
    <text evidence="4">The sequence shown here is derived from an EMBL/GenBank/DDBJ whole genome shotgun (WGS) entry which is preliminary data.</text>
</comment>
<proteinExistence type="predicted"/>
<dbReference type="GO" id="GO:0003700">
    <property type="term" value="F:DNA-binding transcription factor activity"/>
    <property type="evidence" value="ECO:0007669"/>
    <property type="project" value="TreeGrafter"/>
</dbReference>
<dbReference type="AlphaFoldDB" id="A0A9P3HK82"/>
<gene>
    <name evidence="4" type="ORF">EMPS_10136</name>
</gene>
<dbReference type="Proteomes" id="UP000827284">
    <property type="component" value="Unassembled WGS sequence"/>
</dbReference>
<dbReference type="EMBL" id="BQFW01000014">
    <property type="protein sequence ID" value="GJJ77777.1"/>
    <property type="molecule type" value="Genomic_DNA"/>
</dbReference>
<protein>
    <submittedName>
        <fullName evidence="4">Transcriptional regulator CBF1</fullName>
    </submittedName>
</protein>
<accession>A0A9P3HK82</accession>
<evidence type="ECO:0000313" key="4">
    <source>
        <dbReference type="EMBL" id="GJJ77777.1"/>
    </source>
</evidence>
<keyword evidence="5" id="KW-1185">Reference proteome</keyword>
<organism evidence="4 5">
    <name type="scientific">Entomortierella parvispora</name>
    <dbReference type="NCBI Taxonomy" id="205924"/>
    <lineage>
        <taxon>Eukaryota</taxon>
        <taxon>Fungi</taxon>
        <taxon>Fungi incertae sedis</taxon>
        <taxon>Mucoromycota</taxon>
        <taxon>Mortierellomycotina</taxon>
        <taxon>Mortierellomycetes</taxon>
        <taxon>Mortierellales</taxon>
        <taxon>Mortierellaceae</taxon>
        <taxon>Entomortierella</taxon>
    </lineage>
</organism>
<dbReference type="PANTHER" id="PTHR47787">
    <property type="entry name" value="CENTROMERE-BINDING PROTEIN 1"/>
    <property type="match status" value="1"/>
</dbReference>
<feature type="region of interest" description="Disordered" evidence="2">
    <location>
        <begin position="251"/>
        <end position="274"/>
    </location>
</feature>
<feature type="domain" description="BHLH" evidence="3">
    <location>
        <begin position="148"/>
        <end position="196"/>
    </location>
</feature>
<dbReference type="InterPro" id="IPR036638">
    <property type="entry name" value="HLH_DNA-bd_sf"/>
</dbReference>
<dbReference type="PROSITE" id="PS50888">
    <property type="entry name" value="BHLH"/>
    <property type="match status" value="1"/>
</dbReference>
<reference evidence="4" key="1">
    <citation type="submission" date="2021-11" db="EMBL/GenBank/DDBJ databases">
        <authorList>
            <person name="Herlambang A."/>
            <person name="Guo Y."/>
            <person name="Takashima Y."/>
            <person name="Nishizawa T."/>
        </authorList>
    </citation>
    <scope>NUCLEOTIDE SEQUENCE</scope>
    <source>
        <strain evidence="4">E1425</strain>
    </source>
</reference>
<evidence type="ECO:0000256" key="2">
    <source>
        <dbReference type="SAM" id="MobiDB-lite"/>
    </source>
</evidence>
<dbReference type="Gene3D" id="4.10.280.10">
    <property type="entry name" value="Helix-loop-helix DNA-binding domain"/>
    <property type="match status" value="1"/>
</dbReference>
<dbReference type="SMART" id="SM00353">
    <property type="entry name" value="HLH"/>
    <property type="match status" value="1"/>
</dbReference>
<keyword evidence="1" id="KW-0175">Coiled coil</keyword>
<evidence type="ECO:0000259" key="3">
    <source>
        <dbReference type="PROSITE" id="PS50888"/>
    </source>
</evidence>
<dbReference type="SUPFAM" id="SSF47459">
    <property type="entry name" value="HLH, helix-loop-helix DNA-binding domain"/>
    <property type="match status" value="1"/>
</dbReference>
<dbReference type="GO" id="GO:0046983">
    <property type="term" value="F:protein dimerization activity"/>
    <property type="evidence" value="ECO:0007669"/>
    <property type="project" value="InterPro"/>
</dbReference>
<reference evidence="4" key="2">
    <citation type="journal article" date="2022" name="Microbiol. Resour. Announc.">
        <title>Whole-Genome Sequence of Entomortierella parvispora E1425, a Mucoromycotan Fungus Associated with Burkholderiaceae-Related Endosymbiotic Bacteria.</title>
        <authorList>
            <person name="Herlambang A."/>
            <person name="Guo Y."/>
            <person name="Takashima Y."/>
            <person name="Narisawa K."/>
            <person name="Ohta H."/>
            <person name="Nishizawa T."/>
        </authorList>
    </citation>
    <scope>NUCLEOTIDE SEQUENCE</scope>
    <source>
        <strain evidence="4">E1425</strain>
    </source>
</reference>
<dbReference type="OrthoDB" id="71302at2759"/>
<dbReference type="PANTHER" id="PTHR47787:SF1">
    <property type="entry name" value="CENTROMERE-BINDING PROTEIN 1"/>
    <property type="match status" value="1"/>
</dbReference>
<feature type="coiled-coil region" evidence="1">
    <location>
        <begin position="60"/>
        <end position="87"/>
    </location>
</feature>